<evidence type="ECO:0008006" key="2">
    <source>
        <dbReference type="Google" id="ProtNLM"/>
    </source>
</evidence>
<proteinExistence type="predicted"/>
<gene>
    <name evidence="1" type="ORF">METZ01_LOCUS326825</name>
</gene>
<accession>A0A382PPS2</accession>
<name>A0A382PPS2_9ZZZZ</name>
<protein>
    <recommendedName>
        <fullName evidence="2">CENP-V/GFA domain-containing protein</fullName>
    </recommendedName>
</protein>
<reference evidence="1" key="1">
    <citation type="submission" date="2018-05" db="EMBL/GenBank/DDBJ databases">
        <authorList>
            <person name="Lanie J.A."/>
            <person name="Ng W.-L."/>
            <person name="Kazmierczak K.M."/>
            <person name="Andrzejewski T.M."/>
            <person name="Davidsen T.M."/>
            <person name="Wayne K.J."/>
            <person name="Tettelin H."/>
            <person name="Glass J.I."/>
            <person name="Rusch D."/>
            <person name="Podicherti R."/>
            <person name="Tsui H.-C.T."/>
            <person name="Winkler M.E."/>
        </authorList>
    </citation>
    <scope>NUCLEOTIDE SEQUENCE</scope>
</reference>
<sequence length="230" mass="25638">MVSFGSIRCGCGQVTLYLPNPRPKFRCGCCCSDCLQRAYLGAHGQPPKAVLDRREPIDLIYIDSLFLLPDEATRARLGVFRLNDPDGANISLRAECCGAVLCTENQAFHVPHSMAAFNNLEPTVICEFADVPEVAFHIFTADWPERFTLRLADRETSELGVARAQIAHPVSELDNPHVADLVRSFQIPPPSTSTDFISFKALREDLPIELVYDYFDASRAHDVIQKESRA</sequence>
<organism evidence="1">
    <name type="scientific">marine metagenome</name>
    <dbReference type="NCBI Taxonomy" id="408172"/>
    <lineage>
        <taxon>unclassified sequences</taxon>
        <taxon>metagenomes</taxon>
        <taxon>ecological metagenomes</taxon>
    </lineage>
</organism>
<dbReference type="AlphaFoldDB" id="A0A382PPS2"/>
<evidence type="ECO:0000313" key="1">
    <source>
        <dbReference type="EMBL" id="SVC73971.1"/>
    </source>
</evidence>
<dbReference type="EMBL" id="UINC01108112">
    <property type="protein sequence ID" value="SVC73971.1"/>
    <property type="molecule type" value="Genomic_DNA"/>
</dbReference>